<accession>A0A1J5S3K8</accession>
<comment type="caution">
    <text evidence="1">The sequence shown here is derived from an EMBL/GenBank/DDBJ whole genome shotgun (WGS) entry which is preliminary data.</text>
</comment>
<sequence length="80" mass="8849">MFRRGKSEVGRQRADFRDEVLCGSESLSEAGSELEARQRVAVGSQVDAGRKREPAIFSSSQRRYTAESRGRVIVCAVADE</sequence>
<dbReference type="EMBL" id="MLJW01000114">
    <property type="protein sequence ID" value="OIQ98828.1"/>
    <property type="molecule type" value="Genomic_DNA"/>
</dbReference>
<protein>
    <submittedName>
        <fullName evidence="1">Uncharacterized protein</fullName>
    </submittedName>
</protein>
<proteinExistence type="predicted"/>
<organism evidence="1">
    <name type="scientific">mine drainage metagenome</name>
    <dbReference type="NCBI Taxonomy" id="410659"/>
    <lineage>
        <taxon>unclassified sequences</taxon>
        <taxon>metagenomes</taxon>
        <taxon>ecological metagenomes</taxon>
    </lineage>
</organism>
<dbReference type="AlphaFoldDB" id="A0A1J5S3K8"/>
<gene>
    <name evidence="1" type="ORF">GALL_191940</name>
</gene>
<evidence type="ECO:0000313" key="1">
    <source>
        <dbReference type="EMBL" id="OIQ98828.1"/>
    </source>
</evidence>
<name>A0A1J5S3K8_9ZZZZ</name>
<reference evidence="1" key="1">
    <citation type="submission" date="2016-10" db="EMBL/GenBank/DDBJ databases">
        <title>Sequence of Gallionella enrichment culture.</title>
        <authorList>
            <person name="Poehlein A."/>
            <person name="Muehling M."/>
            <person name="Daniel R."/>
        </authorList>
    </citation>
    <scope>NUCLEOTIDE SEQUENCE</scope>
</reference>